<sequence>MKLIFLALCVLVVPVRSNQYNYTLRAVVEKPLNISLAGEVGQECLSQIWSWHPPTQKESSISLEEFIGILPGNAFTIRVGDIFKVPREDLFIKWLAQIHPGARISRYDPLDPNVRARSTAYGILQSTTYDELRFFFRVHAEFKMGDNPALFLMPGRFFAHLHVDKNYTQIRRFELYLPNDRVFNCLIECGNLFSKIGDDEAPSISPDNRRLSEYRLILRPEPKWTEEMNISSEMNSDSSILGKSDDEKGEVCETTVDKEMFDSGDESAEDEKEIVTDSRDVAVSMGSMQFNPGEGEQEIIQTAVQEIFFPQMRLELVDPPTYSGSSFRSDVWITPVEAEKKLAVAMYPFLEVGYSTAYFEASHLAAAAGKGLLTVVLWGALDDASC</sequence>
<organism evidence="2">
    <name type="scientific">Cryptomonas curvata</name>
    <dbReference type="NCBI Taxonomy" id="233186"/>
    <lineage>
        <taxon>Eukaryota</taxon>
        <taxon>Cryptophyceae</taxon>
        <taxon>Cryptomonadales</taxon>
        <taxon>Cryptomonadaceae</taxon>
        <taxon>Cryptomonas</taxon>
    </lineage>
</organism>
<dbReference type="PANTHER" id="PTHR16213:SF78">
    <property type="entry name" value="SELENOPROTEIN N"/>
    <property type="match status" value="1"/>
</dbReference>
<dbReference type="AlphaFoldDB" id="A0A7S0MLY0"/>
<feature type="chain" id="PRO_5031225997" evidence="1">
    <location>
        <begin position="18"/>
        <end position="386"/>
    </location>
</feature>
<dbReference type="PANTHER" id="PTHR16213">
    <property type="entry name" value="SELENOPROTEIN N"/>
    <property type="match status" value="1"/>
</dbReference>
<evidence type="ECO:0000256" key="1">
    <source>
        <dbReference type="SAM" id="SignalP"/>
    </source>
</evidence>
<protein>
    <submittedName>
        <fullName evidence="2">Uncharacterized protein</fullName>
    </submittedName>
</protein>
<accession>A0A7S0MLY0</accession>
<name>A0A7S0MLY0_9CRYP</name>
<keyword evidence="1" id="KW-0732">Signal</keyword>
<evidence type="ECO:0000313" key="2">
    <source>
        <dbReference type="EMBL" id="CAD8644444.1"/>
    </source>
</evidence>
<reference evidence="2" key="1">
    <citation type="submission" date="2021-01" db="EMBL/GenBank/DDBJ databases">
        <authorList>
            <person name="Corre E."/>
            <person name="Pelletier E."/>
            <person name="Niang G."/>
            <person name="Scheremetjew M."/>
            <person name="Finn R."/>
            <person name="Kale V."/>
            <person name="Holt S."/>
            <person name="Cochrane G."/>
            <person name="Meng A."/>
            <person name="Brown T."/>
            <person name="Cohen L."/>
        </authorList>
    </citation>
    <scope>NUCLEOTIDE SEQUENCE</scope>
    <source>
        <strain evidence="2">CCAP979/52</strain>
    </source>
</reference>
<gene>
    <name evidence="2" type="ORF">CCUR1050_LOCUS22129</name>
</gene>
<feature type="signal peptide" evidence="1">
    <location>
        <begin position="1"/>
        <end position="17"/>
    </location>
</feature>
<dbReference type="GO" id="GO:0055074">
    <property type="term" value="P:calcium ion homeostasis"/>
    <property type="evidence" value="ECO:0007669"/>
    <property type="project" value="TreeGrafter"/>
</dbReference>
<dbReference type="GO" id="GO:0005789">
    <property type="term" value="C:endoplasmic reticulum membrane"/>
    <property type="evidence" value="ECO:0007669"/>
    <property type="project" value="TreeGrafter"/>
</dbReference>
<dbReference type="EMBL" id="HBEZ01040252">
    <property type="protein sequence ID" value="CAD8644444.1"/>
    <property type="molecule type" value="Transcribed_RNA"/>
</dbReference>
<proteinExistence type="predicted"/>